<dbReference type="AlphaFoldDB" id="A0A922HVZ4"/>
<protein>
    <submittedName>
        <fullName evidence="1">Uncharacterized protein</fullName>
    </submittedName>
</protein>
<reference evidence="1" key="2">
    <citation type="journal article" date="2022" name="Res Sq">
        <title>Comparative Genomics Reveals Insights into the Divergent Evolution of Astigmatic Mites and Household Pest Adaptations.</title>
        <authorList>
            <person name="Xiong Q."/>
            <person name="Wan A.T.-Y."/>
            <person name="Liu X.-Y."/>
            <person name="Fung C.S.-H."/>
            <person name="Xiao X."/>
            <person name="Malainual N."/>
            <person name="Hou J."/>
            <person name="Wang L."/>
            <person name="Wang M."/>
            <person name="Yang K."/>
            <person name="Cui Y."/>
            <person name="Leung E."/>
            <person name="Nong W."/>
            <person name="Shin S.-K."/>
            <person name="Au S."/>
            <person name="Jeong K.Y."/>
            <person name="Chew F.T."/>
            <person name="Hui J."/>
            <person name="Leung T.F."/>
            <person name="Tungtrongchitr A."/>
            <person name="Zhong N."/>
            <person name="Liu Z."/>
            <person name="Tsui S."/>
        </authorList>
    </citation>
    <scope>NUCLEOTIDE SEQUENCE</scope>
    <source>
        <strain evidence="1">Derf</strain>
        <tissue evidence="1">Whole organism</tissue>
    </source>
</reference>
<sequence>MESQQKFIPFAFIQAESKIVLKVTIYTRMVPDIIENPQMALEFVIDKSLKFIKRKKVWLASDRIKPSTKLLKGVNDDGIPGFSYQNLSPLRMLAKFRAIIQANVGPTNASGIGTSETPPLHKSISSG</sequence>
<accession>A0A922HVZ4</accession>
<gene>
    <name evidence="1" type="ORF">DERF_010861</name>
</gene>
<organism evidence="1 2">
    <name type="scientific">Dermatophagoides farinae</name>
    <name type="common">American house dust mite</name>
    <dbReference type="NCBI Taxonomy" id="6954"/>
    <lineage>
        <taxon>Eukaryota</taxon>
        <taxon>Metazoa</taxon>
        <taxon>Ecdysozoa</taxon>
        <taxon>Arthropoda</taxon>
        <taxon>Chelicerata</taxon>
        <taxon>Arachnida</taxon>
        <taxon>Acari</taxon>
        <taxon>Acariformes</taxon>
        <taxon>Sarcoptiformes</taxon>
        <taxon>Astigmata</taxon>
        <taxon>Psoroptidia</taxon>
        <taxon>Analgoidea</taxon>
        <taxon>Pyroglyphidae</taxon>
        <taxon>Dermatophagoidinae</taxon>
        <taxon>Dermatophagoides</taxon>
    </lineage>
</organism>
<name>A0A922HVZ4_DERFA</name>
<dbReference type="Proteomes" id="UP000790347">
    <property type="component" value="Unassembled WGS sequence"/>
</dbReference>
<comment type="caution">
    <text evidence="1">The sequence shown here is derived from an EMBL/GenBank/DDBJ whole genome shotgun (WGS) entry which is preliminary data.</text>
</comment>
<reference evidence="1" key="1">
    <citation type="submission" date="2013-05" db="EMBL/GenBank/DDBJ databases">
        <authorList>
            <person name="Yim A.K.Y."/>
            <person name="Chan T.F."/>
            <person name="Ji K.M."/>
            <person name="Liu X.Y."/>
            <person name="Zhou J.W."/>
            <person name="Li R.Q."/>
            <person name="Yang K.Y."/>
            <person name="Li J."/>
            <person name="Li M."/>
            <person name="Law P.T.W."/>
            <person name="Wu Y.L."/>
            <person name="Cai Z.L."/>
            <person name="Qin H."/>
            <person name="Bao Y."/>
            <person name="Leung R.K.K."/>
            <person name="Ng P.K.S."/>
            <person name="Zou J."/>
            <person name="Zhong X.J."/>
            <person name="Ran P.X."/>
            <person name="Zhong N.S."/>
            <person name="Liu Z.G."/>
            <person name="Tsui S.K.W."/>
        </authorList>
    </citation>
    <scope>NUCLEOTIDE SEQUENCE</scope>
    <source>
        <strain evidence="1">Derf</strain>
        <tissue evidence="1">Whole organism</tissue>
    </source>
</reference>
<proteinExistence type="predicted"/>
<keyword evidence="2" id="KW-1185">Reference proteome</keyword>
<evidence type="ECO:0000313" key="2">
    <source>
        <dbReference type="Proteomes" id="UP000790347"/>
    </source>
</evidence>
<evidence type="ECO:0000313" key="1">
    <source>
        <dbReference type="EMBL" id="KAH9506117.1"/>
    </source>
</evidence>
<dbReference type="EMBL" id="ASGP02000005">
    <property type="protein sequence ID" value="KAH9506117.1"/>
    <property type="molecule type" value="Genomic_DNA"/>
</dbReference>